<organism evidence="4 5">
    <name type="scientific">Citrullus colocynthis</name>
    <name type="common">colocynth</name>
    <dbReference type="NCBI Taxonomy" id="252529"/>
    <lineage>
        <taxon>Eukaryota</taxon>
        <taxon>Viridiplantae</taxon>
        <taxon>Streptophyta</taxon>
        <taxon>Embryophyta</taxon>
        <taxon>Tracheophyta</taxon>
        <taxon>Spermatophyta</taxon>
        <taxon>Magnoliopsida</taxon>
        <taxon>eudicotyledons</taxon>
        <taxon>Gunneridae</taxon>
        <taxon>Pentapetalae</taxon>
        <taxon>rosids</taxon>
        <taxon>fabids</taxon>
        <taxon>Cucurbitales</taxon>
        <taxon>Cucurbitaceae</taxon>
        <taxon>Benincaseae</taxon>
        <taxon>Citrullus</taxon>
    </lineage>
</organism>
<feature type="repeat" description="PPR" evidence="3">
    <location>
        <begin position="355"/>
        <end position="389"/>
    </location>
</feature>
<dbReference type="NCBIfam" id="TIGR00756">
    <property type="entry name" value="PPR"/>
    <property type="match status" value="3"/>
</dbReference>
<dbReference type="Gene3D" id="1.25.40.10">
    <property type="entry name" value="Tetratricopeptide repeat domain"/>
    <property type="match status" value="3"/>
</dbReference>
<dbReference type="PANTHER" id="PTHR45717:SF45">
    <property type="entry name" value="OS12G0527900 PROTEIN"/>
    <property type="match status" value="1"/>
</dbReference>
<keyword evidence="5" id="KW-1185">Reference proteome</keyword>
<evidence type="ECO:0000313" key="5">
    <source>
        <dbReference type="Proteomes" id="UP001642487"/>
    </source>
</evidence>
<dbReference type="Pfam" id="PF01535">
    <property type="entry name" value="PPR"/>
    <property type="match status" value="3"/>
</dbReference>
<sequence length="529" mass="60388">MFRLLRPSLATASARRFSGEALRAAAENRALEGGGGVDSGTVGGRDTLGRRLMSLTFVKRSAVIAIRKWQEEGHTVRKYELNRIVRELRKLKRYKHALEVCEWMTLQKDMKLLPGDYAVHLDLVAKIRGLNSAEKFFEDLPDKMRDQSVCTALLHVYAQNNLSEKAEALMEKMSECGFLKSPLSFNHMLSLHISNKQLEKVPALIQALKKNTKPDVVTYNLLLNVCTLQNDIEAAENIFLEMKKTRTEPDWVSFSTLANLYSKKQLTEKAACTLKEMEKMASKRNRISFSSLLTLYTNLGDKNGVYRIWEKMKSSFRKMSDSEYTCMISSLVKLNELGKAEKLYTEWESVSGTGDTRVSNILLAAYINKNQMEQAESFYKRMSLKGIDPSYTTWELLTWGYLKENQMEKVLHFFNNAIGSVKKWNADERLVKEVCKKLEEQGNIEGAEQLLVILRNAGHVDTEIYNSLLRTYAKAGKMPLIVTERMEMDNVQLNDETQELLRLTSKMCVSEVSSTLFHKTDQTNSIQAV</sequence>
<dbReference type="Proteomes" id="UP001642487">
    <property type="component" value="Chromosome 1"/>
</dbReference>
<reference evidence="4 5" key="1">
    <citation type="submission" date="2024-03" db="EMBL/GenBank/DDBJ databases">
        <authorList>
            <person name="Gkanogiannis A."/>
            <person name="Becerra Lopez-Lavalle L."/>
        </authorList>
    </citation>
    <scope>NUCLEOTIDE SEQUENCE [LARGE SCALE GENOMIC DNA]</scope>
</reference>
<dbReference type="InterPro" id="IPR011990">
    <property type="entry name" value="TPR-like_helical_dom_sf"/>
</dbReference>
<accession>A0ABP0XST6</accession>
<feature type="repeat" description="PPR" evidence="3">
    <location>
        <begin position="215"/>
        <end position="249"/>
    </location>
</feature>
<evidence type="ECO:0000313" key="4">
    <source>
        <dbReference type="EMBL" id="CAK9309996.1"/>
    </source>
</evidence>
<dbReference type="PANTHER" id="PTHR45717">
    <property type="entry name" value="OS12G0527900 PROTEIN"/>
    <property type="match status" value="1"/>
</dbReference>
<evidence type="ECO:0000256" key="1">
    <source>
        <dbReference type="ARBA" id="ARBA00007626"/>
    </source>
</evidence>
<evidence type="ECO:0000256" key="2">
    <source>
        <dbReference type="ARBA" id="ARBA00022737"/>
    </source>
</evidence>
<dbReference type="PROSITE" id="PS51375">
    <property type="entry name" value="PPR"/>
    <property type="match status" value="3"/>
</dbReference>
<dbReference type="Pfam" id="PF13041">
    <property type="entry name" value="PPR_2"/>
    <property type="match status" value="1"/>
</dbReference>
<name>A0ABP0XST6_9ROSI</name>
<feature type="repeat" description="PPR" evidence="3">
    <location>
        <begin position="146"/>
        <end position="180"/>
    </location>
</feature>
<keyword evidence="2" id="KW-0677">Repeat</keyword>
<comment type="similarity">
    <text evidence="1">Belongs to the PPR family. P subfamily.</text>
</comment>
<dbReference type="InterPro" id="IPR002885">
    <property type="entry name" value="PPR_rpt"/>
</dbReference>
<protein>
    <recommendedName>
        <fullName evidence="6">Pentatricopeptide repeat-containing protein</fullName>
    </recommendedName>
</protein>
<evidence type="ECO:0000256" key="3">
    <source>
        <dbReference type="PROSITE-ProRule" id="PRU00708"/>
    </source>
</evidence>
<evidence type="ECO:0008006" key="6">
    <source>
        <dbReference type="Google" id="ProtNLM"/>
    </source>
</evidence>
<gene>
    <name evidence="4" type="ORF">CITCOLO1_LOCUS1598</name>
</gene>
<proteinExistence type="inferred from homology"/>
<dbReference type="EMBL" id="OZ021735">
    <property type="protein sequence ID" value="CAK9309996.1"/>
    <property type="molecule type" value="Genomic_DNA"/>
</dbReference>